<comment type="caution">
    <text evidence="10">The sequence shown here is derived from an EMBL/GenBank/DDBJ whole genome shotgun (WGS) entry which is preliminary data.</text>
</comment>
<reference evidence="10" key="1">
    <citation type="submission" date="2019-03" db="EMBL/GenBank/DDBJ databases">
        <title>Single cell metagenomics reveals metabolic interactions within the superorganism composed of flagellate Streblomastix strix and complex community of Bacteroidetes bacteria on its surface.</title>
        <authorList>
            <person name="Treitli S.C."/>
            <person name="Kolisko M."/>
            <person name="Husnik F."/>
            <person name="Keeling P."/>
            <person name="Hampl V."/>
        </authorList>
    </citation>
    <scope>NUCLEOTIDE SEQUENCE</scope>
    <source>
        <strain evidence="10">STM</strain>
    </source>
</reference>
<evidence type="ECO:0000256" key="6">
    <source>
        <dbReference type="ARBA" id="ARBA00022679"/>
    </source>
</evidence>
<evidence type="ECO:0000256" key="7">
    <source>
        <dbReference type="ARBA" id="ARBA00022741"/>
    </source>
</evidence>
<keyword evidence="6 10" id="KW-0808">Transferase</keyword>
<evidence type="ECO:0000256" key="5">
    <source>
        <dbReference type="ARBA" id="ARBA00022490"/>
    </source>
</evidence>
<evidence type="ECO:0000256" key="4">
    <source>
        <dbReference type="ARBA" id="ARBA00013061"/>
    </source>
</evidence>
<dbReference type="InterPro" id="IPR015824">
    <property type="entry name" value="Phosphoglycerate_kinase_N"/>
</dbReference>
<keyword evidence="5" id="KW-0963">Cytoplasm</keyword>
<evidence type="ECO:0000256" key="9">
    <source>
        <dbReference type="ARBA" id="ARBA00022840"/>
    </source>
</evidence>
<dbReference type="Gene3D" id="3.40.50.1260">
    <property type="entry name" value="Phosphoglycerate kinase, N-terminal domain"/>
    <property type="match status" value="2"/>
</dbReference>
<dbReference type="GO" id="GO:0005524">
    <property type="term" value="F:ATP binding"/>
    <property type="evidence" value="ECO:0007669"/>
    <property type="project" value="UniProtKB-KW"/>
</dbReference>
<dbReference type="InterPro" id="IPR036043">
    <property type="entry name" value="Phosphoglycerate_kinase_sf"/>
</dbReference>
<name>A0A5J4RED7_9ZZZZ</name>
<dbReference type="FunFam" id="3.40.50.1260:FF:000009">
    <property type="entry name" value="Phosphoglycerate kinase"/>
    <property type="match status" value="1"/>
</dbReference>
<dbReference type="GO" id="GO:0006094">
    <property type="term" value="P:gluconeogenesis"/>
    <property type="evidence" value="ECO:0007669"/>
    <property type="project" value="TreeGrafter"/>
</dbReference>
<dbReference type="FunFam" id="3.40.50.1260:FF:000010">
    <property type="entry name" value="Phosphoglycerate kinase"/>
    <property type="match status" value="1"/>
</dbReference>
<accession>A0A5J4RED7</accession>
<dbReference type="Pfam" id="PF00162">
    <property type="entry name" value="PGK"/>
    <property type="match status" value="1"/>
</dbReference>
<keyword evidence="7" id="KW-0547">Nucleotide-binding</keyword>
<keyword evidence="8 10" id="KW-0418">Kinase</keyword>
<comment type="subunit">
    <text evidence="3">Monomer.</text>
</comment>
<dbReference type="GO" id="GO:0043531">
    <property type="term" value="F:ADP binding"/>
    <property type="evidence" value="ECO:0007669"/>
    <property type="project" value="TreeGrafter"/>
</dbReference>
<protein>
    <recommendedName>
        <fullName evidence="4">phosphoglycerate kinase</fullName>
        <ecNumber evidence="4">2.7.2.3</ecNumber>
    </recommendedName>
</protein>
<evidence type="ECO:0000256" key="3">
    <source>
        <dbReference type="ARBA" id="ARBA00011245"/>
    </source>
</evidence>
<dbReference type="PRINTS" id="PR00477">
    <property type="entry name" value="PHGLYCKINASE"/>
</dbReference>
<evidence type="ECO:0000313" key="10">
    <source>
        <dbReference type="EMBL" id="KAA6332008.1"/>
    </source>
</evidence>
<dbReference type="SUPFAM" id="SSF53748">
    <property type="entry name" value="Phosphoglycerate kinase"/>
    <property type="match status" value="1"/>
</dbReference>
<dbReference type="EC" id="2.7.2.3" evidence="4"/>
<evidence type="ECO:0000256" key="2">
    <source>
        <dbReference type="ARBA" id="ARBA00008982"/>
    </source>
</evidence>
<dbReference type="GO" id="GO:0005829">
    <property type="term" value="C:cytosol"/>
    <property type="evidence" value="ECO:0007669"/>
    <property type="project" value="TreeGrafter"/>
</dbReference>
<dbReference type="GO" id="GO:0004618">
    <property type="term" value="F:phosphoglycerate kinase activity"/>
    <property type="evidence" value="ECO:0007669"/>
    <property type="project" value="UniProtKB-EC"/>
</dbReference>
<dbReference type="InterPro" id="IPR001576">
    <property type="entry name" value="Phosphoglycerate_kinase"/>
</dbReference>
<gene>
    <name evidence="10" type="ORF">EZS27_019446</name>
</gene>
<dbReference type="PANTHER" id="PTHR11406">
    <property type="entry name" value="PHOSPHOGLYCERATE KINASE"/>
    <property type="match status" value="1"/>
</dbReference>
<comment type="catalytic activity">
    <reaction evidence="1">
        <text>(2R)-3-phosphoglycerate + ATP = (2R)-3-phospho-glyceroyl phosphate + ADP</text>
        <dbReference type="Rhea" id="RHEA:14801"/>
        <dbReference type="ChEBI" id="CHEBI:30616"/>
        <dbReference type="ChEBI" id="CHEBI:57604"/>
        <dbReference type="ChEBI" id="CHEBI:58272"/>
        <dbReference type="ChEBI" id="CHEBI:456216"/>
        <dbReference type="EC" id="2.7.2.3"/>
    </reaction>
</comment>
<evidence type="ECO:0000256" key="1">
    <source>
        <dbReference type="ARBA" id="ARBA00000642"/>
    </source>
</evidence>
<proteinExistence type="inferred from homology"/>
<sequence>MQTIDKFSFAGKKAFVRVDFNVPLDENFNITDDTRIRAALPTLKKILSDGGSVIIGSHLGRPKGATDKYSLKHILGHISEVLGIDVQFANDCIGEEAAVKAAALQPGEVLLLENLRFYAEEEGKPRGLADDATDEEKAAAKKAVKESQKEFTKKLASYADCYVNDAFGTAHRAHASTALIAKYFDTDSKLFGYLMEKEVKAVDKILNDIKRPFTAIMGGSKVSSKIEIIENLLSKVDNLIIAGGMTYTFTKAQGGKIGDSICEEDKLDLALSLIEKAKAYNVNLVLAEDAKIADSFSNDAKTKFVSVDEIPDNWQGLDIGPKTEEKFAKVIKESKTILWNGPTGVFEFDNFTHGSRVVGEAIVAATKNGAFSLVGGGDSVACVNKFGLADGVSYVSTGGGALLEAIEGKILPGIAAIKE</sequence>
<dbReference type="PANTHER" id="PTHR11406:SF23">
    <property type="entry name" value="PHOSPHOGLYCERATE KINASE 1, CHLOROPLASTIC-RELATED"/>
    <property type="match status" value="1"/>
</dbReference>
<dbReference type="AlphaFoldDB" id="A0A5J4RED7"/>
<comment type="similarity">
    <text evidence="2">Belongs to the phosphoglycerate kinase family.</text>
</comment>
<dbReference type="HAMAP" id="MF_00145">
    <property type="entry name" value="Phosphoglyc_kinase"/>
    <property type="match status" value="1"/>
</dbReference>
<organism evidence="10">
    <name type="scientific">termite gut metagenome</name>
    <dbReference type="NCBI Taxonomy" id="433724"/>
    <lineage>
        <taxon>unclassified sequences</taxon>
        <taxon>metagenomes</taxon>
        <taxon>organismal metagenomes</taxon>
    </lineage>
</organism>
<dbReference type="GO" id="GO:0006096">
    <property type="term" value="P:glycolytic process"/>
    <property type="evidence" value="ECO:0007669"/>
    <property type="project" value="InterPro"/>
</dbReference>
<dbReference type="PIRSF" id="PIRSF000724">
    <property type="entry name" value="Pgk"/>
    <property type="match status" value="1"/>
</dbReference>
<dbReference type="FunFam" id="3.40.50.1260:FF:000003">
    <property type="entry name" value="Phosphoglycerate kinase"/>
    <property type="match status" value="1"/>
</dbReference>
<dbReference type="CDD" id="cd00318">
    <property type="entry name" value="Phosphoglycerate_kinase"/>
    <property type="match status" value="1"/>
</dbReference>
<evidence type="ECO:0000256" key="8">
    <source>
        <dbReference type="ARBA" id="ARBA00022777"/>
    </source>
</evidence>
<keyword evidence="9" id="KW-0067">ATP-binding</keyword>
<dbReference type="EMBL" id="SNRY01001296">
    <property type="protein sequence ID" value="KAA6332008.1"/>
    <property type="molecule type" value="Genomic_DNA"/>
</dbReference>